<dbReference type="Pfam" id="PF25331">
    <property type="entry name" value="C2_Mug190_3rd"/>
    <property type="match status" value="1"/>
</dbReference>
<feature type="transmembrane region" description="Helical" evidence="12">
    <location>
        <begin position="221"/>
        <end position="239"/>
    </location>
</feature>
<evidence type="ECO:0000256" key="7">
    <source>
        <dbReference type="ARBA" id="ARBA00022989"/>
    </source>
</evidence>
<keyword evidence="6" id="KW-0256">Endoplasmic reticulum</keyword>
<organism evidence="15 16">
    <name type="scientific">Phakopsora pachyrhizi</name>
    <name type="common">Asian soybean rust disease fungus</name>
    <dbReference type="NCBI Taxonomy" id="170000"/>
    <lineage>
        <taxon>Eukaryota</taxon>
        <taxon>Fungi</taxon>
        <taxon>Dikarya</taxon>
        <taxon>Basidiomycota</taxon>
        <taxon>Pucciniomycotina</taxon>
        <taxon>Pucciniomycetes</taxon>
        <taxon>Pucciniales</taxon>
        <taxon>Phakopsoraceae</taxon>
        <taxon>Phakopsora</taxon>
    </lineage>
</organism>
<evidence type="ECO:0000256" key="1">
    <source>
        <dbReference type="ARBA" id="ARBA00004586"/>
    </source>
</evidence>
<accession>A0AAV0ASX0</accession>
<evidence type="ECO:0000313" key="16">
    <source>
        <dbReference type="Proteomes" id="UP001153365"/>
    </source>
</evidence>
<dbReference type="PROSITE" id="PS51847">
    <property type="entry name" value="SMP"/>
    <property type="match status" value="1"/>
</dbReference>
<dbReference type="CDD" id="cd04041">
    <property type="entry name" value="C2A_fungal"/>
    <property type="match status" value="1"/>
</dbReference>
<proteinExistence type="predicted"/>
<evidence type="ECO:0000256" key="3">
    <source>
        <dbReference type="ARBA" id="ARBA00022553"/>
    </source>
</evidence>
<keyword evidence="5" id="KW-0677">Repeat</keyword>
<dbReference type="AlphaFoldDB" id="A0AAV0ASX0"/>
<feature type="region of interest" description="Disordered" evidence="11">
    <location>
        <begin position="166"/>
        <end position="194"/>
    </location>
</feature>
<dbReference type="InterPro" id="IPR037765">
    <property type="entry name" value="C2B_Tricalbin"/>
</dbReference>
<keyword evidence="4 12" id="KW-0812">Transmembrane</keyword>
<dbReference type="PANTHER" id="PTHR47348">
    <property type="entry name" value="MEIOTICALLY UP-REGULATED GENE 190 PROTEIN"/>
    <property type="match status" value="1"/>
</dbReference>
<dbReference type="CDD" id="cd21676">
    <property type="entry name" value="SMP_Mug190"/>
    <property type="match status" value="1"/>
</dbReference>
<dbReference type="Pfam" id="PF00168">
    <property type="entry name" value="C2"/>
    <property type="match status" value="2"/>
</dbReference>
<keyword evidence="8" id="KW-0445">Lipid transport</keyword>
<evidence type="ECO:0000313" key="15">
    <source>
        <dbReference type="EMBL" id="CAH7672644.1"/>
    </source>
</evidence>
<sequence>MSTERVQSTKPNNLQHHYHENYSGRNPVPTVQAYEADLKRLQNQSHDNNNSSSTIIKSNQSKNDRNDRVSDNGLDVRSQSSRHLTPPSFLNPSTPTTGVSEQNASGSIGKSEDLQSEKQEVMKRIKCSAENPVRELELQGERIVRDPVTGMDVIIKDAALDASEKTLQSNALKPPRDSTSGEETRSFSPLPTSPGNICLQPFPPPVSTDLISAVAQVTNNISFIFLVGLAAIWATTAFGNGIWSFFWRTSLIGTVAVISSSQVGLMARKIEKDVERVRHEMHRQRGIKHSPPIPESTEWVNAFISTFMGLINPEMFLPLADTIEDVMQASLPSFIDAVKISDIGQGDTPVRILSMRALPDKPSDPEYPRYQWVIGDYDEDFLMSQRLREEQSGDYVNYEVAFAYQAQPGHSNKLRSHNIHLLVEFFVGIYDWVRVPIPVWIQVEGLSGVVRLRLQMIPESPYIRNLTFTMMGVPKISVSAKPMLQAIPNVLDLPIISGFVQSSIAAACAEYVAPKSMTINLQEMLSGSGIKESTHALGVIMVTLHHAQDLTAQDSNGYSDPYIVLAYAKFGKPLYSTRIITEELNPVFEETAFLLVSEDEVKAKEDLSVMLWDSDERSADDLVGRVHLSVSEIMSRPNCLIKRQDELQGFQDADYMRGLLTWSVGYFSKTELIPALQKQEERDNHEAEALGETQGPKTPAKKMTVSTMHTPPSPKLKSGILSVIIHHINNLERANLKGASGDREGAQGQDTSAPSEQDDNLPCAYCEIIVNDRMIYKTRVKQFTTMPFFEAGTEHFVRDWTETVVRVAVRDSRVREKDPLLGVINIDLEELFSGSNSSQVTQLFSLQEGVGFGRAKISVLFESVEANLPRNLMGWDTATLEITSPITAELSDEMVEYLKKKKKKLKLRTNEDTYSLSMITDDLNAESTPSNRISWTNLSQIQDYDHTVIRLPIYERYKSSVVIDIGSHDSTLSNLLLTDPEKHHRMSVLWLQTLEDDVEHEIRLPILMGKNSKKLRQNFLNDQTKKTHDYQVCGFVSFKARVDPGLDPEHSKYAQSSVARHTFEAYDNTEGQAEQAVRNNFAIHQKKSSEASTSSENSSKRSVSQALSGLKGILGKQSEEERALEAAHRKALDSRHRGVMQYGPVRTSIWMKEGISKRARDLKNRIRGKVEKEPIIETEGRG</sequence>
<feature type="region of interest" description="Disordered" evidence="11">
    <location>
        <begin position="1"/>
        <end position="120"/>
    </location>
</feature>
<evidence type="ECO:0000259" key="14">
    <source>
        <dbReference type="PROSITE" id="PS51847"/>
    </source>
</evidence>
<evidence type="ECO:0000256" key="2">
    <source>
        <dbReference type="ARBA" id="ARBA00022448"/>
    </source>
</evidence>
<dbReference type="SUPFAM" id="SSF49562">
    <property type="entry name" value="C2 domain (Calcium/lipid-binding domain, CaLB)"/>
    <property type="match status" value="2"/>
</dbReference>
<evidence type="ECO:0000256" key="11">
    <source>
        <dbReference type="SAM" id="MobiDB-lite"/>
    </source>
</evidence>
<dbReference type="GO" id="GO:0006869">
    <property type="term" value="P:lipid transport"/>
    <property type="evidence" value="ECO:0007669"/>
    <property type="project" value="UniProtKB-KW"/>
</dbReference>
<feature type="compositionally biased region" description="Polar residues" evidence="11">
    <location>
        <begin position="1"/>
        <end position="15"/>
    </location>
</feature>
<feature type="region of interest" description="Disordered" evidence="11">
    <location>
        <begin position="677"/>
        <end position="712"/>
    </location>
</feature>
<gene>
    <name evidence="15" type="ORF">PPACK8108_LOCUS7460</name>
</gene>
<dbReference type="Gene3D" id="2.60.40.150">
    <property type="entry name" value="C2 domain"/>
    <property type="match status" value="2"/>
</dbReference>
<feature type="domain" description="SMP-LTD" evidence="14">
    <location>
        <begin position="293"/>
        <end position="522"/>
    </location>
</feature>
<feature type="region of interest" description="Disordered" evidence="11">
    <location>
        <begin position="1085"/>
        <end position="1104"/>
    </location>
</feature>
<keyword evidence="10 12" id="KW-0472">Membrane</keyword>
<evidence type="ECO:0000256" key="10">
    <source>
        <dbReference type="ARBA" id="ARBA00023136"/>
    </source>
</evidence>
<feature type="compositionally biased region" description="Low complexity" evidence="11">
    <location>
        <begin position="42"/>
        <end position="61"/>
    </location>
</feature>
<dbReference type="InterPro" id="IPR000008">
    <property type="entry name" value="C2_dom"/>
</dbReference>
<keyword evidence="2" id="KW-0813">Transport</keyword>
<keyword evidence="3" id="KW-0597">Phosphoprotein</keyword>
<dbReference type="EMBL" id="CALTRL010001469">
    <property type="protein sequence ID" value="CAH7672644.1"/>
    <property type="molecule type" value="Genomic_DNA"/>
</dbReference>
<dbReference type="GO" id="GO:0008289">
    <property type="term" value="F:lipid binding"/>
    <property type="evidence" value="ECO:0007669"/>
    <property type="project" value="UniProtKB-KW"/>
</dbReference>
<dbReference type="InterPro" id="IPR037767">
    <property type="entry name" value="C2A_Mug190-like"/>
</dbReference>
<protein>
    <recommendedName>
        <fullName evidence="17">C2 domain-containing protein</fullName>
    </recommendedName>
</protein>
<evidence type="ECO:0000256" key="5">
    <source>
        <dbReference type="ARBA" id="ARBA00022737"/>
    </source>
</evidence>
<dbReference type="SMART" id="SM00239">
    <property type="entry name" value="C2"/>
    <property type="match status" value="2"/>
</dbReference>
<dbReference type="InterPro" id="IPR057349">
    <property type="entry name" value="C2_Mug190_3rd"/>
</dbReference>
<feature type="compositionally biased region" description="Basic and acidic residues" evidence="11">
    <location>
        <begin position="110"/>
        <end position="120"/>
    </location>
</feature>
<feature type="compositionally biased region" description="Low complexity" evidence="11">
    <location>
        <begin position="1090"/>
        <end position="1104"/>
    </location>
</feature>
<feature type="compositionally biased region" description="Basic and acidic residues" evidence="11">
    <location>
        <begin position="678"/>
        <end position="688"/>
    </location>
</feature>
<feature type="compositionally biased region" description="Polar residues" evidence="11">
    <location>
        <begin position="77"/>
        <end position="108"/>
    </location>
</feature>
<keyword evidence="7 12" id="KW-1133">Transmembrane helix</keyword>
<dbReference type="InterPro" id="IPR035892">
    <property type="entry name" value="C2_domain_sf"/>
</dbReference>
<name>A0AAV0ASX0_PHAPC</name>
<reference evidence="15" key="1">
    <citation type="submission" date="2022-06" db="EMBL/GenBank/DDBJ databases">
        <authorList>
            <consortium name="SYNGENTA / RWTH Aachen University"/>
        </authorList>
    </citation>
    <scope>NUCLEOTIDE SEQUENCE</scope>
</reference>
<feature type="region of interest" description="Disordered" evidence="11">
    <location>
        <begin position="738"/>
        <end position="758"/>
    </location>
</feature>
<evidence type="ECO:0008006" key="17">
    <source>
        <dbReference type="Google" id="ProtNLM"/>
    </source>
</evidence>
<dbReference type="GO" id="GO:0005789">
    <property type="term" value="C:endoplasmic reticulum membrane"/>
    <property type="evidence" value="ECO:0007669"/>
    <property type="project" value="UniProtKB-SubCell"/>
</dbReference>
<evidence type="ECO:0000259" key="13">
    <source>
        <dbReference type="PROSITE" id="PS50004"/>
    </source>
</evidence>
<dbReference type="Pfam" id="PF25669">
    <property type="entry name" value="SMP_MUG190-like"/>
    <property type="match status" value="1"/>
</dbReference>
<comment type="caution">
    <text evidence="15">The sequence shown here is derived from an EMBL/GenBank/DDBJ whole genome shotgun (WGS) entry which is preliminary data.</text>
</comment>
<dbReference type="Proteomes" id="UP001153365">
    <property type="component" value="Unassembled WGS sequence"/>
</dbReference>
<evidence type="ECO:0000256" key="8">
    <source>
        <dbReference type="ARBA" id="ARBA00023055"/>
    </source>
</evidence>
<evidence type="ECO:0000256" key="6">
    <source>
        <dbReference type="ARBA" id="ARBA00022824"/>
    </source>
</evidence>
<evidence type="ECO:0000256" key="12">
    <source>
        <dbReference type="SAM" id="Phobius"/>
    </source>
</evidence>
<dbReference type="PANTHER" id="PTHR47348:SF3">
    <property type="entry name" value="MEIOTICALLY UP-REGULATED GENE 190 PROTEIN"/>
    <property type="match status" value="1"/>
</dbReference>
<keyword evidence="9" id="KW-0446">Lipid-binding</keyword>
<dbReference type="CDD" id="cd04052">
    <property type="entry name" value="C2B_Tricalbin-like"/>
    <property type="match status" value="1"/>
</dbReference>
<feature type="domain" description="C2" evidence="13">
    <location>
        <begin position="702"/>
        <end position="841"/>
    </location>
</feature>
<dbReference type="PROSITE" id="PS50004">
    <property type="entry name" value="C2"/>
    <property type="match status" value="2"/>
</dbReference>
<keyword evidence="16" id="KW-1185">Reference proteome</keyword>
<evidence type="ECO:0000256" key="9">
    <source>
        <dbReference type="ARBA" id="ARBA00023121"/>
    </source>
</evidence>
<dbReference type="InterPro" id="IPR031468">
    <property type="entry name" value="SMP_LBD"/>
</dbReference>
<evidence type="ECO:0000256" key="4">
    <source>
        <dbReference type="ARBA" id="ARBA00022692"/>
    </source>
</evidence>
<feature type="domain" description="C2" evidence="13">
    <location>
        <begin position="521"/>
        <end position="643"/>
    </location>
</feature>
<dbReference type="GO" id="GO:0061817">
    <property type="term" value="P:endoplasmic reticulum-plasma membrane tethering"/>
    <property type="evidence" value="ECO:0007669"/>
    <property type="project" value="InterPro"/>
</dbReference>
<comment type="subcellular location">
    <subcellularLocation>
        <location evidence="1">Endoplasmic reticulum membrane</location>
    </subcellularLocation>
</comment>